<dbReference type="SMART" id="SM00345">
    <property type="entry name" value="HTH_GNTR"/>
    <property type="match status" value="1"/>
</dbReference>
<sequence>MKLQPIDISKTASAASIVFDALRKAIIEGELEEGTPLRQDEIARLFNTSRIPVREAISRLEEKGLVASQRFKGAVVAGLDLDELREIFEYRALIEPEVICRAVPRMDGEALEEAKSFFHGLNSTCDPIAWGDLNRGFHERLYRAARLPYHEDAIDKAMDRVDRYLRAALIRSGNVAKSNAEHLAIWQACADGDADRAAELTRVHITQSCAGLVQNMQTRR</sequence>
<organism evidence="5 6">
    <name type="scientific">Tritonibacter scottomollicae</name>
    <name type="common">Epibacterium scottomollicae</name>
    <dbReference type="NCBI Taxonomy" id="483013"/>
    <lineage>
        <taxon>Bacteria</taxon>
        <taxon>Pseudomonadati</taxon>
        <taxon>Pseudomonadota</taxon>
        <taxon>Alphaproteobacteria</taxon>
        <taxon>Rhodobacterales</taxon>
        <taxon>Paracoccaceae</taxon>
        <taxon>Tritonibacter</taxon>
    </lineage>
</organism>
<dbReference type="InterPro" id="IPR036388">
    <property type="entry name" value="WH-like_DNA-bd_sf"/>
</dbReference>
<dbReference type="PANTHER" id="PTHR43537:SF41">
    <property type="entry name" value="TRANSCRIPTIONAL REGULATORY PROTEIN"/>
    <property type="match status" value="1"/>
</dbReference>
<dbReference type="Gene3D" id="1.20.120.530">
    <property type="entry name" value="GntR ligand-binding domain-like"/>
    <property type="match status" value="1"/>
</dbReference>
<evidence type="ECO:0000313" key="6">
    <source>
        <dbReference type="Proteomes" id="UP000237718"/>
    </source>
</evidence>
<dbReference type="GO" id="GO:0003700">
    <property type="term" value="F:DNA-binding transcription factor activity"/>
    <property type="evidence" value="ECO:0007669"/>
    <property type="project" value="InterPro"/>
</dbReference>
<gene>
    <name evidence="5" type="ORF">CLV89_101462</name>
</gene>
<keyword evidence="3" id="KW-0804">Transcription</keyword>
<evidence type="ECO:0000256" key="2">
    <source>
        <dbReference type="ARBA" id="ARBA00023125"/>
    </source>
</evidence>
<dbReference type="SUPFAM" id="SSF46785">
    <property type="entry name" value="Winged helix' DNA-binding domain"/>
    <property type="match status" value="1"/>
</dbReference>
<dbReference type="SUPFAM" id="SSF48008">
    <property type="entry name" value="GntR ligand-binding domain-like"/>
    <property type="match status" value="1"/>
</dbReference>
<dbReference type="Pfam" id="PF07729">
    <property type="entry name" value="FCD"/>
    <property type="match status" value="1"/>
</dbReference>
<dbReference type="InterPro" id="IPR036390">
    <property type="entry name" value="WH_DNA-bd_sf"/>
</dbReference>
<dbReference type="InterPro" id="IPR011711">
    <property type="entry name" value="GntR_C"/>
</dbReference>
<dbReference type="Proteomes" id="UP000237718">
    <property type="component" value="Unassembled WGS sequence"/>
</dbReference>
<dbReference type="RefSeq" id="WP_106161998.1">
    <property type="nucleotide sequence ID" value="NZ_JBLWXK010000005.1"/>
</dbReference>
<comment type="caution">
    <text evidence="5">The sequence shown here is derived from an EMBL/GenBank/DDBJ whole genome shotgun (WGS) entry which is preliminary data.</text>
</comment>
<protein>
    <submittedName>
        <fullName evidence="5">GntR family transcriptional regulator</fullName>
    </submittedName>
</protein>
<dbReference type="OrthoDB" id="7834120at2"/>
<evidence type="ECO:0000313" key="5">
    <source>
        <dbReference type="EMBL" id="PRZ50244.1"/>
    </source>
</evidence>
<dbReference type="GO" id="GO:0003677">
    <property type="term" value="F:DNA binding"/>
    <property type="evidence" value="ECO:0007669"/>
    <property type="project" value="UniProtKB-KW"/>
</dbReference>
<dbReference type="CDD" id="cd07377">
    <property type="entry name" value="WHTH_GntR"/>
    <property type="match status" value="1"/>
</dbReference>
<dbReference type="InterPro" id="IPR008920">
    <property type="entry name" value="TF_FadR/GntR_C"/>
</dbReference>
<evidence type="ECO:0000256" key="3">
    <source>
        <dbReference type="ARBA" id="ARBA00023163"/>
    </source>
</evidence>
<keyword evidence="1" id="KW-0805">Transcription regulation</keyword>
<proteinExistence type="predicted"/>
<accession>A0A2T1ANU1</accession>
<dbReference type="PROSITE" id="PS50949">
    <property type="entry name" value="HTH_GNTR"/>
    <property type="match status" value="1"/>
</dbReference>
<dbReference type="SMART" id="SM00895">
    <property type="entry name" value="FCD"/>
    <property type="match status" value="1"/>
</dbReference>
<evidence type="ECO:0000256" key="1">
    <source>
        <dbReference type="ARBA" id="ARBA00023015"/>
    </source>
</evidence>
<dbReference type="EMBL" id="PVUF01000001">
    <property type="protein sequence ID" value="PRZ50244.1"/>
    <property type="molecule type" value="Genomic_DNA"/>
</dbReference>
<dbReference type="InterPro" id="IPR000524">
    <property type="entry name" value="Tscrpt_reg_HTH_GntR"/>
</dbReference>
<name>A0A2T1ANU1_TRISK</name>
<reference evidence="5 6" key="1">
    <citation type="submission" date="2018-03" db="EMBL/GenBank/DDBJ databases">
        <title>Genomic Encyclopedia of Archaeal and Bacterial Type Strains, Phase II (KMG-II): from individual species to whole genera.</title>
        <authorList>
            <person name="Goeker M."/>
        </authorList>
    </citation>
    <scope>NUCLEOTIDE SEQUENCE [LARGE SCALE GENOMIC DNA]</scope>
    <source>
        <strain evidence="5 6">DSM 25328</strain>
    </source>
</reference>
<feature type="domain" description="HTH gntR-type" evidence="4">
    <location>
        <begin position="12"/>
        <end position="79"/>
    </location>
</feature>
<keyword evidence="2" id="KW-0238">DNA-binding</keyword>
<dbReference type="Gene3D" id="1.10.10.10">
    <property type="entry name" value="Winged helix-like DNA-binding domain superfamily/Winged helix DNA-binding domain"/>
    <property type="match status" value="1"/>
</dbReference>
<dbReference type="AlphaFoldDB" id="A0A2T1ANU1"/>
<evidence type="ECO:0000259" key="4">
    <source>
        <dbReference type="PROSITE" id="PS50949"/>
    </source>
</evidence>
<dbReference type="PANTHER" id="PTHR43537">
    <property type="entry name" value="TRANSCRIPTIONAL REGULATOR, GNTR FAMILY"/>
    <property type="match status" value="1"/>
</dbReference>
<dbReference type="Pfam" id="PF00392">
    <property type="entry name" value="GntR"/>
    <property type="match status" value="1"/>
</dbReference>